<protein>
    <submittedName>
        <fullName evidence="4">Acyl carrier protein</fullName>
    </submittedName>
</protein>
<evidence type="ECO:0000256" key="2">
    <source>
        <dbReference type="ARBA" id="ARBA00022553"/>
    </source>
</evidence>
<evidence type="ECO:0000313" key="5">
    <source>
        <dbReference type="Proteomes" id="UP001597018"/>
    </source>
</evidence>
<comment type="caution">
    <text evidence="4">The sequence shown here is derived from an EMBL/GenBank/DDBJ whole genome shotgun (WGS) entry which is preliminary data.</text>
</comment>
<dbReference type="InterPro" id="IPR006162">
    <property type="entry name" value="Ppantetheine_attach_site"/>
</dbReference>
<feature type="domain" description="Carrier" evidence="3">
    <location>
        <begin position="2"/>
        <end position="80"/>
    </location>
</feature>
<keyword evidence="1" id="KW-0596">Phosphopantetheine</keyword>
<dbReference type="SMART" id="SM00823">
    <property type="entry name" value="PKS_PP"/>
    <property type="match status" value="1"/>
</dbReference>
<dbReference type="PROSITE" id="PS00012">
    <property type="entry name" value="PHOSPHOPANTETHEINE"/>
    <property type="match status" value="1"/>
</dbReference>
<gene>
    <name evidence="4" type="ORF">ACFQ16_07330</name>
</gene>
<dbReference type="PROSITE" id="PS50075">
    <property type="entry name" value="CARRIER"/>
    <property type="match status" value="1"/>
</dbReference>
<evidence type="ECO:0000313" key="4">
    <source>
        <dbReference type="EMBL" id="MFD0919550.1"/>
    </source>
</evidence>
<evidence type="ECO:0000256" key="1">
    <source>
        <dbReference type="ARBA" id="ARBA00022450"/>
    </source>
</evidence>
<sequence>MQLTLDELRRILAECSGAEAEEHPGSDVLDTAFDDLGYDSLALIETGARIKQEYGITIPEDELTELRTPRDMLDIVNHALVEKA</sequence>
<dbReference type="InterPro" id="IPR020806">
    <property type="entry name" value="PKS_PP-bd"/>
</dbReference>
<proteinExistence type="predicted"/>
<dbReference type="SUPFAM" id="SSF47336">
    <property type="entry name" value="ACP-like"/>
    <property type="match status" value="1"/>
</dbReference>
<organism evidence="4 5">
    <name type="scientific">Saccharopolyspora rosea</name>
    <dbReference type="NCBI Taxonomy" id="524884"/>
    <lineage>
        <taxon>Bacteria</taxon>
        <taxon>Bacillati</taxon>
        <taxon>Actinomycetota</taxon>
        <taxon>Actinomycetes</taxon>
        <taxon>Pseudonocardiales</taxon>
        <taxon>Pseudonocardiaceae</taxon>
        <taxon>Saccharopolyspora</taxon>
    </lineage>
</organism>
<evidence type="ECO:0000259" key="3">
    <source>
        <dbReference type="PROSITE" id="PS50075"/>
    </source>
</evidence>
<reference evidence="5" key="1">
    <citation type="journal article" date="2019" name="Int. J. Syst. Evol. Microbiol.">
        <title>The Global Catalogue of Microorganisms (GCM) 10K type strain sequencing project: providing services to taxonomists for standard genome sequencing and annotation.</title>
        <authorList>
            <consortium name="The Broad Institute Genomics Platform"/>
            <consortium name="The Broad Institute Genome Sequencing Center for Infectious Disease"/>
            <person name="Wu L."/>
            <person name="Ma J."/>
        </authorList>
    </citation>
    <scope>NUCLEOTIDE SEQUENCE [LARGE SCALE GENOMIC DNA]</scope>
    <source>
        <strain evidence="5">CCUG 56401</strain>
    </source>
</reference>
<keyword evidence="5" id="KW-1185">Reference proteome</keyword>
<dbReference type="InterPro" id="IPR036736">
    <property type="entry name" value="ACP-like_sf"/>
</dbReference>
<dbReference type="Pfam" id="PF00550">
    <property type="entry name" value="PP-binding"/>
    <property type="match status" value="1"/>
</dbReference>
<dbReference type="EMBL" id="JBHTIW010000003">
    <property type="protein sequence ID" value="MFD0919550.1"/>
    <property type="molecule type" value="Genomic_DNA"/>
</dbReference>
<name>A0ABW3FR69_9PSEU</name>
<dbReference type="RefSeq" id="WP_263252596.1">
    <property type="nucleotide sequence ID" value="NZ_BAABLT010000001.1"/>
</dbReference>
<dbReference type="Gene3D" id="1.10.1200.10">
    <property type="entry name" value="ACP-like"/>
    <property type="match status" value="1"/>
</dbReference>
<dbReference type="InterPro" id="IPR009081">
    <property type="entry name" value="PP-bd_ACP"/>
</dbReference>
<accession>A0ABW3FR69</accession>
<keyword evidence="2" id="KW-0597">Phosphoprotein</keyword>
<dbReference type="Proteomes" id="UP001597018">
    <property type="component" value="Unassembled WGS sequence"/>
</dbReference>